<name>A0A0A2LLG3_PENIT</name>
<sequence>MRSFALIFFKFLSFYLFVFLSFYSFRGKSGKWEVGILCCLFPIFSSFGLKTEHTTEY</sequence>
<dbReference type="EMBL" id="JQGA01000214">
    <property type="protein sequence ID" value="KGO77215.1"/>
    <property type="molecule type" value="Genomic_DNA"/>
</dbReference>
<keyword evidence="1" id="KW-0472">Membrane</keyword>
<dbReference type="AlphaFoldDB" id="A0A0A2LLG3"/>
<dbReference type="HOGENOM" id="CLU_2997165_0_0_1"/>
<keyword evidence="1" id="KW-1133">Transmembrane helix</keyword>
<organism evidence="2 3">
    <name type="scientific">Penicillium italicum</name>
    <name type="common">Blue mold</name>
    <dbReference type="NCBI Taxonomy" id="40296"/>
    <lineage>
        <taxon>Eukaryota</taxon>
        <taxon>Fungi</taxon>
        <taxon>Dikarya</taxon>
        <taxon>Ascomycota</taxon>
        <taxon>Pezizomycotina</taxon>
        <taxon>Eurotiomycetes</taxon>
        <taxon>Eurotiomycetidae</taxon>
        <taxon>Eurotiales</taxon>
        <taxon>Aspergillaceae</taxon>
        <taxon>Penicillium</taxon>
    </lineage>
</organism>
<protein>
    <submittedName>
        <fullName evidence="2">Uncharacterized protein</fullName>
    </submittedName>
</protein>
<accession>A0A0A2LLG3</accession>
<comment type="caution">
    <text evidence="2">The sequence shown here is derived from an EMBL/GenBank/DDBJ whole genome shotgun (WGS) entry which is preliminary data.</text>
</comment>
<evidence type="ECO:0000313" key="2">
    <source>
        <dbReference type="EMBL" id="KGO77215.1"/>
    </source>
</evidence>
<proteinExistence type="predicted"/>
<evidence type="ECO:0000313" key="3">
    <source>
        <dbReference type="Proteomes" id="UP000030104"/>
    </source>
</evidence>
<keyword evidence="1" id="KW-0812">Transmembrane</keyword>
<reference evidence="2 3" key="1">
    <citation type="journal article" date="2015" name="Mol. Plant Microbe Interact.">
        <title>Genome, transcriptome, and functional analyses of Penicillium expansum provide new insights into secondary metabolism and pathogenicity.</title>
        <authorList>
            <person name="Ballester A.R."/>
            <person name="Marcet-Houben M."/>
            <person name="Levin E."/>
            <person name="Sela N."/>
            <person name="Selma-Lazaro C."/>
            <person name="Carmona L."/>
            <person name="Wisniewski M."/>
            <person name="Droby S."/>
            <person name="Gonzalez-Candelas L."/>
            <person name="Gabaldon T."/>
        </authorList>
    </citation>
    <scope>NUCLEOTIDE SEQUENCE [LARGE SCALE GENOMIC DNA]</scope>
    <source>
        <strain evidence="2 3">PHI-1</strain>
    </source>
</reference>
<dbReference type="Proteomes" id="UP000030104">
    <property type="component" value="Unassembled WGS sequence"/>
</dbReference>
<gene>
    <name evidence="2" type="ORF">PITC_023390</name>
</gene>
<feature type="transmembrane region" description="Helical" evidence="1">
    <location>
        <begin position="32"/>
        <end position="49"/>
    </location>
</feature>
<evidence type="ECO:0000256" key="1">
    <source>
        <dbReference type="SAM" id="Phobius"/>
    </source>
</evidence>
<feature type="transmembrane region" description="Helical" evidence="1">
    <location>
        <begin position="6"/>
        <end position="25"/>
    </location>
</feature>
<keyword evidence="3" id="KW-1185">Reference proteome</keyword>